<name>A0A087AT76_9BIFI</name>
<dbReference type="InterPro" id="IPR013381">
    <property type="entry name" value="CRISPR-assoc_prot_Cse1"/>
</dbReference>
<protein>
    <submittedName>
        <fullName evidence="1">CRISPR-associated Cse1 family protein</fullName>
    </submittedName>
</protein>
<keyword evidence="2" id="KW-1185">Reference proteome</keyword>
<dbReference type="Pfam" id="PF09481">
    <property type="entry name" value="CRISPR_Cse1"/>
    <property type="match status" value="1"/>
</dbReference>
<reference evidence="1 2" key="1">
    <citation type="submission" date="2014-03" db="EMBL/GenBank/DDBJ databases">
        <title>Genomics of Bifidobacteria.</title>
        <authorList>
            <person name="Ventura M."/>
            <person name="Milani C."/>
            <person name="Lugli G.A."/>
        </authorList>
    </citation>
    <scope>NUCLEOTIDE SEQUENCE [LARGE SCALE GENOMIC DNA]</scope>
    <source>
        <strain evidence="1 2">LMG 10738</strain>
    </source>
</reference>
<dbReference type="eggNOG" id="COG1203">
    <property type="taxonomic scope" value="Bacteria"/>
</dbReference>
<dbReference type="EMBL" id="JGYV01000013">
    <property type="protein sequence ID" value="KFI61976.1"/>
    <property type="molecule type" value="Genomic_DNA"/>
</dbReference>
<dbReference type="Proteomes" id="UP000029067">
    <property type="component" value="Unassembled WGS sequence"/>
</dbReference>
<sequence length="489" mass="55249">MEWLELLDKGPKDPDIWKALDQYLECYEDRFDLVDPEKPFMQVAGLHTAKDDMKGLDWLVLDMPAGMHLFTTRTESSLQRMSMAEAARWLVTIQAFDVSGIKSGAIGDPRVKGGKGYPIGTAWCGNLGGLLNEGSNLWETLMYNFVSDELFDTDEENVDWSDDRPVWERAPLTAAVEKSYNQPQADTGIPRYFKGPATLCTWQSRRIRLAHDGEYVTGVLLCNGDRLKPQNAQGYETMTAWRRSEPQEKALKQPVVYMPRRHDPTRSLWRNLPALTVAAQEPDAINATLRPRSLDWLEQVMEQDQERGESTRPMRLHAYGVQYGNQEAVIEAMVDDALDLDLCLLTAQNPFIGQELAATVNLVDEGISALANLASNIAMAASLDPEGPRAQARERGYSSFDGVFRQWLRHVNLQNFDEEILRWRQTVRQLLLRLGIEQASLAPQKAIVGREISRKNNATGEEVTTHYSVALAEIWFRAKVNTIIPKEGE</sequence>
<comment type="caution">
    <text evidence="1">The sequence shown here is derived from an EMBL/GenBank/DDBJ whole genome shotgun (WGS) entry which is preliminary data.</text>
</comment>
<accession>A0A087AT76</accession>
<evidence type="ECO:0000313" key="1">
    <source>
        <dbReference type="EMBL" id="KFI61976.1"/>
    </source>
</evidence>
<evidence type="ECO:0000313" key="2">
    <source>
        <dbReference type="Proteomes" id="UP000029067"/>
    </source>
</evidence>
<dbReference type="AlphaFoldDB" id="A0A087AT76"/>
<dbReference type="STRING" id="1688.BCUN_1817"/>
<dbReference type="NCBIfam" id="TIGR02547">
    <property type="entry name" value="casA_cse1"/>
    <property type="match status" value="1"/>
</dbReference>
<organism evidence="1 2">
    <name type="scientific">Bifidobacterium cuniculi</name>
    <dbReference type="NCBI Taxonomy" id="1688"/>
    <lineage>
        <taxon>Bacteria</taxon>
        <taxon>Bacillati</taxon>
        <taxon>Actinomycetota</taxon>
        <taxon>Actinomycetes</taxon>
        <taxon>Bifidobacteriales</taxon>
        <taxon>Bifidobacteriaceae</taxon>
        <taxon>Bifidobacterium</taxon>
    </lineage>
</organism>
<proteinExistence type="predicted"/>
<gene>
    <name evidence="1" type="ORF">BCUN_1817</name>
</gene>
<dbReference type="Gene3D" id="1.10.132.100">
    <property type="match status" value="1"/>
</dbReference>